<name>A0A1I8NQG4_STOCA</name>
<accession>A0A1I8NQG4</accession>
<dbReference type="STRING" id="35570.A0A1I8NQG4"/>
<protein>
    <submittedName>
        <fullName evidence="5">Uncharacterized protein</fullName>
    </submittedName>
</protein>
<dbReference type="Proteomes" id="UP000095300">
    <property type="component" value="Unassembled WGS sequence"/>
</dbReference>
<evidence type="ECO:0000256" key="1">
    <source>
        <dbReference type="ARBA" id="ARBA00004613"/>
    </source>
</evidence>
<reference evidence="5" key="1">
    <citation type="submission" date="2020-05" db="UniProtKB">
        <authorList>
            <consortium name="EnsemblMetazoa"/>
        </authorList>
    </citation>
    <scope>IDENTIFICATION</scope>
    <source>
        <strain evidence="5">USDA</strain>
    </source>
</reference>
<gene>
    <name evidence="5" type="primary">106095447</name>
</gene>
<dbReference type="InterPro" id="IPR052295">
    <property type="entry name" value="Odorant-binding_protein"/>
</dbReference>
<comment type="similarity">
    <text evidence="2">Belongs to the PBP/GOBP family.</text>
</comment>
<feature type="signal peptide" evidence="4">
    <location>
        <begin position="1"/>
        <end position="34"/>
    </location>
</feature>
<dbReference type="EnsemblMetazoa" id="SCAU001139-RA">
    <property type="protein sequence ID" value="SCAU001139-PA"/>
    <property type="gene ID" value="SCAU001139"/>
</dbReference>
<organism evidence="5 6">
    <name type="scientific">Stomoxys calcitrans</name>
    <name type="common">Stable fly</name>
    <name type="synonym">Conops calcitrans</name>
    <dbReference type="NCBI Taxonomy" id="35570"/>
    <lineage>
        <taxon>Eukaryota</taxon>
        <taxon>Metazoa</taxon>
        <taxon>Ecdysozoa</taxon>
        <taxon>Arthropoda</taxon>
        <taxon>Hexapoda</taxon>
        <taxon>Insecta</taxon>
        <taxon>Pterygota</taxon>
        <taxon>Neoptera</taxon>
        <taxon>Endopterygota</taxon>
        <taxon>Diptera</taxon>
        <taxon>Brachycera</taxon>
        <taxon>Muscomorpha</taxon>
        <taxon>Muscoidea</taxon>
        <taxon>Muscidae</taxon>
        <taxon>Stomoxys</taxon>
    </lineage>
</organism>
<comment type="subcellular location">
    <subcellularLocation>
        <location evidence="1">Secreted</location>
    </subcellularLocation>
</comment>
<dbReference type="PANTHER" id="PTHR21066:SF15">
    <property type="entry name" value="GH25962P-RELATED"/>
    <property type="match status" value="1"/>
</dbReference>
<proteinExistence type="inferred from homology"/>
<evidence type="ECO:0000313" key="5">
    <source>
        <dbReference type="EnsemblMetazoa" id="SCAU001139-PA"/>
    </source>
</evidence>
<keyword evidence="4" id="KW-0732">Signal</keyword>
<dbReference type="AlphaFoldDB" id="A0A1I8NQG4"/>
<evidence type="ECO:0000256" key="4">
    <source>
        <dbReference type="SAM" id="SignalP"/>
    </source>
</evidence>
<dbReference type="PANTHER" id="PTHR21066">
    <property type="entry name" value="ODORANT-BINDING PROTEIN 59A-RELATED"/>
    <property type="match status" value="1"/>
</dbReference>
<sequence>MSLAKQALFKHCVAFAWLWMAVALQSVLVQTIEAAATAIAAAPAAPAQAAGSFNCSQPPQFENFDISKCCRLPSINLGPAVEKCHRHIKTLKSFNPSFPVYAHVCYPECIYRETGSFIEGDIHMETVKNFLQNNIEQRDKIIVPIIAASFQTCMTNIKH</sequence>
<keyword evidence="3" id="KW-0964">Secreted</keyword>
<evidence type="ECO:0000256" key="2">
    <source>
        <dbReference type="ARBA" id="ARBA00008098"/>
    </source>
</evidence>
<evidence type="ECO:0000313" key="6">
    <source>
        <dbReference type="Proteomes" id="UP000095300"/>
    </source>
</evidence>
<feature type="chain" id="PRO_5009325347" evidence="4">
    <location>
        <begin position="35"/>
        <end position="159"/>
    </location>
</feature>
<dbReference type="Gene3D" id="1.10.238.270">
    <property type="match status" value="1"/>
</dbReference>
<dbReference type="VEuPathDB" id="VectorBase:SCAU001139"/>
<keyword evidence="6" id="KW-1185">Reference proteome</keyword>
<evidence type="ECO:0000256" key="3">
    <source>
        <dbReference type="ARBA" id="ARBA00022525"/>
    </source>
</evidence>
<dbReference type="GO" id="GO:0005576">
    <property type="term" value="C:extracellular region"/>
    <property type="evidence" value="ECO:0007669"/>
    <property type="project" value="UniProtKB-SubCell"/>
</dbReference>